<evidence type="ECO:0008006" key="3">
    <source>
        <dbReference type="Google" id="ProtNLM"/>
    </source>
</evidence>
<dbReference type="EMBL" id="CP019645">
    <property type="protein sequence ID" value="AQQ60319.1"/>
    <property type="molecule type" value="Genomic_DNA"/>
</dbReference>
<dbReference type="AlphaFoldDB" id="A0A1Q2LIU2"/>
<reference evidence="1 2" key="1">
    <citation type="submission" date="2017-02" db="EMBL/GenBank/DDBJ databases">
        <title>Whole genome sequencing of Helicobacter bilis strain AAQJH.</title>
        <authorList>
            <person name="Conlan S."/>
            <person name="Thomas P.J."/>
            <person name="Mullikin J."/>
            <person name="Palmore T.N."/>
            <person name="Frank K.M."/>
            <person name="Segre J.A."/>
        </authorList>
    </citation>
    <scope>NUCLEOTIDE SEQUENCE [LARGE SCALE GENOMIC DNA]</scope>
    <source>
        <strain evidence="1 2">AAQJH</strain>
    </source>
</reference>
<dbReference type="KEGG" id="hbl:XJ32_09710"/>
<name>A0A1Q2LIU2_9HELI</name>
<organism evidence="1 2">
    <name type="scientific">Helicobacter bilis</name>
    <dbReference type="NCBI Taxonomy" id="37372"/>
    <lineage>
        <taxon>Bacteria</taxon>
        <taxon>Pseudomonadati</taxon>
        <taxon>Campylobacterota</taxon>
        <taxon>Epsilonproteobacteria</taxon>
        <taxon>Campylobacterales</taxon>
        <taxon>Helicobacteraceae</taxon>
        <taxon>Helicobacter</taxon>
    </lineage>
</organism>
<sequence>MTFFAKKKLKGVRDWVRELTQFCADSELSFNDCNFHVAHTHTMLKKDDKVLAPTFFKETYNQTSDEIYQTFDIEITPKEYDFSKLNFAFSYRHLEAVLILKEGFFVDDREQYKAQLADYITAFLIQKDIIITSVEQIKMRVDKIISENFTPPCTIMEEKRFIFLRSKADIKKQGFTNLLEEKWCRENYKSPMPNALYAVAEGDPIGFFLKDSIPTSGRNLQGEFIDMKNLHLNTPKHEDGKGDSKEFESGTFRYKAPPEAGNGIRKVEEGQVVKYEADGHGIVEFAETGLRLIDIGTFQQVGRTNSILGGVEKMAEVDIDCPDKTKDAVQNGAIIEAEVVNIKGTVGEKVIIKAKKLTINGQTHQSAVMYADEASINIHKGILYAKEADIDKLESGKVYGGSINVLDAQGAKIVGDSIVVSNLHSNTHIKFCEKLHLKAINGNENQISFDIFANFENREKLSSIIHLDSLLKDDINARVAFCRALADKTQKLKPIIDNLKPVIDRSKKEGFELDAETKKTLGFYVLLLRQIKEQKDMATQLQKLRTENTQKGKMIEKMLGIAKLTTESSWKDSNQIILTRHFPPATNKIFPQDSEMFEVAINDDGTMEKIGQ</sequence>
<accession>A0A1Q2LIU2</accession>
<proteinExistence type="predicted"/>
<gene>
    <name evidence="1" type="ORF">XJ32_09710</name>
</gene>
<dbReference type="Proteomes" id="UP000188298">
    <property type="component" value="Chromosome"/>
</dbReference>
<evidence type="ECO:0000313" key="1">
    <source>
        <dbReference type="EMBL" id="AQQ60319.1"/>
    </source>
</evidence>
<evidence type="ECO:0000313" key="2">
    <source>
        <dbReference type="Proteomes" id="UP000188298"/>
    </source>
</evidence>
<protein>
    <recommendedName>
        <fullName evidence="3">DUF342 domain-containing protein</fullName>
    </recommendedName>
</protein>
<dbReference type="RefSeq" id="WP_077389398.1">
    <property type="nucleotide sequence ID" value="NZ_CAUWGD010000073.1"/>
</dbReference>